<dbReference type="Gene3D" id="2.60.40.1760">
    <property type="entry name" value="glycosyl hydrolase (family 31)"/>
    <property type="match status" value="1"/>
</dbReference>
<gene>
    <name evidence="7" type="ORF">D0Y96_18730</name>
</gene>
<dbReference type="CDD" id="cd14752">
    <property type="entry name" value="GH31_N"/>
    <property type="match status" value="1"/>
</dbReference>
<dbReference type="Pfam" id="PF01055">
    <property type="entry name" value="Glyco_hydro_31_2nd"/>
    <property type="match status" value="1"/>
</dbReference>
<dbReference type="SUPFAM" id="SSF51011">
    <property type="entry name" value="Glycosyl hydrolase domain"/>
    <property type="match status" value="1"/>
</dbReference>
<evidence type="ECO:0000259" key="5">
    <source>
        <dbReference type="Pfam" id="PF13802"/>
    </source>
</evidence>
<feature type="domain" description="Glycoside hydrolase family 31 N-terminal" evidence="5">
    <location>
        <begin position="107"/>
        <end position="171"/>
    </location>
</feature>
<dbReference type="Pfam" id="PF21365">
    <property type="entry name" value="Glyco_hydro_31_3rd"/>
    <property type="match status" value="1"/>
</dbReference>
<sequence length="749" mass="82128">MPLGILVCSLALPALASHVSADNGGREANGQPIAAQVQRETDALAFTVPGFKPGRNSDGDAKLLLQDVSFDGAAVSTGSLHVRELSDGVQEITGEAPKVGVWKFAVNDAADGYYALGERFNSLNHAHQILVNSSQDNPAAKGTDTYKPIPFYMSTTGYGLWLDTTAEATFDLNVTSREDVWVSVPGKKLRIVFIAGPAFPKILDRFTALAGRSILPPYWSFAPWVSRDYYPSDAEVEKDIQKTRDLGLPASVVLIDSPWATGYNSYIFNPKQFSDVPEMIRNIHEKGYKLVLWHTSWINNRTKTPGEVGFADKIDVESSNYKEAAAKGYFVKDASGKPYAATWWKGQGSMIDFTNPEAKAWWQAQLENVVAQGADGFKDDDAEGNFQGSARFADGTDPRLMRNKYTVLYNNAVEEVLQKKLHGNGILLIRSATVGDHNLAFLWGGDNEASFSTENGLPTVVTAGLGAGLSGMPLWLADLGGYLKTASTPDPRLFMRWTEYSAFSPVMETISTANLDPWDYGAEALGNYRKYAVLHMSLFPYLYAATQEASRTGMPIMRALVLEYQNDQRAREAKDEYLFGPDFLVAPVIDENTSRVVYLPPGEWVNYWTGEALQGGKIVIADAPLETLPLYARASAIIPKIPEDVMTLVPGDQSGNTSIKSLDDRRVYELLPEAADSGSVGITDFEGRNLTRSAHSLTIQGKPADVTVRWRFGKVHSVSVNGSEITVQNGADGPYVEFRHKDHTTIAWN</sequence>
<proteinExistence type="inferred from homology"/>
<dbReference type="InterPro" id="IPR017853">
    <property type="entry name" value="GH"/>
</dbReference>
<comment type="similarity">
    <text evidence="1 2">Belongs to the glycosyl hydrolase 31 family.</text>
</comment>
<evidence type="ECO:0000313" key="8">
    <source>
        <dbReference type="Proteomes" id="UP000264702"/>
    </source>
</evidence>
<dbReference type="GO" id="GO:0005975">
    <property type="term" value="P:carbohydrate metabolic process"/>
    <property type="evidence" value="ECO:0007669"/>
    <property type="project" value="InterPro"/>
</dbReference>
<dbReference type="Gene3D" id="3.20.20.80">
    <property type="entry name" value="Glycosidases"/>
    <property type="match status" value="1"/>
</dbReference>
<evidence type="ECO:0000256" key="3">
    <source>
        <dbReference type="SAM" id="SignalP"/>
    </source>
</evidence>
<dbReference type="PANTHER" id="PTHR22762:SF144">
    <property type="entry name" value="ALPHA-XYLOSIDASE"/>
    <property type="match status" value="1"/>
</dbReference>
<dbReference type="InterPro" id="IPR048395">
    <property type="entry name" value="Glyco_hydro_31_C"/>
</dbReference>
<feature type="domain" description="Glycosyl hydrolase family 31 C-terminal" evidence="6">
    <location>
        <begin position="553"/>
        <end position="638"/>
    </location>
</feature>
<reference evidence="7 8" key="1">
    <citation type="submission" date="2018-08" db="EMBL/GenBank/DDBJ databases">
        <title>Acidipila sp. 4G-K13, an acidobacterium isolated from forest soil.</title>
        <authorList>
            <person name="Gao Z.-H."/>
            <person name="Qiu L.-H."/>
        </authorList>
    </citation>
    <scope>NUCLEOTIDE SEQUENCE [LARGE SCALE GENOMIC DNA]</scope>
    <source>
        <strain evidence="7 8">4G-K13</strain>
    </source>
</reference>
<accession>A0A372IJL8</accession>
<evidence type="ECO:0000256" key="1">
    <source>
        <dbReference type="ARBA" id="ARBA00007806"/>
    </source>
</evidence>
<keyword evidence="8" id="KW-1185">Reference proteome</keyword>
<dbReference type="InterPro" id="IPR011013">
    <property type="entry name" value="Gal_mutarotase_sf_dom"/>
</dbReference>
<dbReference type="Gene3D" id="2.60.40.1180">
    <property type="entry name" value="Golgi alpha-mannosidase II"/>
    <property type="match status" value="1"/>
</dbReference>
<feature type="chain" id="PRO_5016621560" evidence="3">
    <location>
        <begin position="22"/>
        <end position="749"/>
    </location>
</feature>
<evidence type="ECO:0000259" key="6">
    <source>
        <dbReference type="Pfam" id="PF21365"/>
    </source>
</evidence>
<feature type="signal peptide" evidence="3">
    <location>
        <begin position="1"/>
        <end position="21"/>
    </location>
</feature>
<dbReference type="Pfam" id="PF13802">
    <property type="entry name" value="Gal_mutarotas_2"/>
    <property type="match status" value="1"/>
</dbReference>
<dbReference type="AlphaFoldDB" id="A0A372IJL8"/>
<dbReference type="GO" id="GO:0004553">
    <property type="term" value="F:hydrolase activity, hydrolyzing O-glycosyl compounds"/>
    <property type="evidence" value="ECO:0007669"/>
    <property type="project" value="InterPro"/>
</dbReference>
<dbReference type="EMBL" id="QVQT01000007">
    <property type="protein sequence ID" value="RFU15170.1"/>
    <property type="molecule type" value="Genomic_DNA"/>
</dbReference>
<name>A0A372IJL8_9BACT</name>
<comment type="caution">
    <text evidence="7">The sequence shown here is derived from an EMBL/GenBank/DDBJ whole genome shotgun (WGS) entry which is preliminary data.</text>
</comment>
<feature type="domain" description="Glycoside hydrolase family 31 TIM barrel" evidence="4">
    <location>
        <begin position="215"/>
        <end position="544"/>
    </location>
</feature>
<evidence type="ECO:0000256" key="2">
    <source>
        <dbReference type="RuleBase" id="RU361185"/>
    </source>
</evidence>
<keyword evidence="3" id="KW-0732">Signal</keyword>
<dbReference type="InterPro" id="IPR013780">
    <property type="entry name" value="Glyco_hydro_b"/>
</dbReference>
<keyword evidence="2 7" id="KW-0378">Hydrolase</keyword>
<protein>
    <submittedName>
        <fullName evidence="7">Glycoside hydrolase family 31 protein</fullName>
    </submittedName>
</protein>
<keyword evidence="2" id="KW-0326">Glycosidase</keyword>
<dbReference type="Proteomes" id="UP000264702">
    <property type="component" value="Unassembled WGS sequence"/>
</dbReference>
<dbReference type="PANTHER" id="PTHR22762">
    <property type="entry name" value="ALPHA-GLUCOSIDASE"/>
    <property type="match status" value="1"/>
</dbReference>
<dbReference type="SUPFAM" id="SSF51445">
    <property type="entry name" value="(Trans)glycosidases"/>
    <property type="match status" value="1"/>
</dbReference>
<evidence type="ECO:0000259" key="4">
    <source>
        <dbReference type="Pfam" id="PF01055"/>
    </source>
</evidence>
<dbReference type="InterPro" id="IPR000322">
    <property type="entry name" value="Glyco_hydro_31_TIM"/>
</dbReference>
<dbReference type="SUPFAM" id="SSF74650">
    <property type="entry name" value="Galactose mutarotase-like"/>
    <property type="match status" value="1"/>
</dbReference>
<evidence type="ECO:0000313" key="7">
    <source>
        <dbReference type="EMBL" id="RFU15170.1"/>
    </source>
</evidence>
<dbReference type="OrthoDB" id="176168at2"/>
<dbReference type="GO" id="GO:0030246">
    <property type="term" value="F:carbohydrate binding"/>
    <property type="evidence" value="ECO:0007669"/>
    <property type="project" value="InterPro"/>
</dbReference>
<dbReference type="InterPro" id="IPR025887">
    <property type="entry name" value="Glyco_hydro_31_N_dom"/>
</dbReference>
<organism evidence="7 8">
    <name type="scientific">Paracidobacterium acidisoli</name>
    <dbReference type="NCBI Taxonomy" id="2303751"/>
    <lineage>
        <taxon>Bacteria</taxon>
        <taxon>Pseudomonadati</taxon>
        <taxon>Acidobacteriota</taxon>
        <taxon>Terriglobia</taxon>
        <taxon>Terriglobales</taxon>
        <taxon>Acidobacteriaceae</taxon>
        <taxon>Paracidobacterium</taxon>
    </lineage>
</organism>